<feature type="transmembrane region" description="Helical" evidence="13">
    <location>
        <begin position="15"/>
        <end position="36"/>
    </location>
</feature>
<reference evidence="15 16" key="1">
    <citation type="submission" date="2016-10" db="EMBL/GenBank/DDBJ databases">
        <authorList>
            <person name="de Groot N.N."/>
        </authorList>
    </citation>
    <scope>NUCLEOTIDE SEQUENCE [LARGE SCALE GENOMIC DNA]</scope>
    <source>
        <strain evidence="15 16">DSM 1736</strain>
    </source>
</reference>
<evidence type="ECO:0000256" key="9">
    <source>
        <dbReference type="ARBA" id="ARBA00022777"/>
    </source>
</evidence>
<keyword evidence="11 13" id="KW-1133">Transmembrane helix</keyword>
<dbReference type="GO" id="GO:0005886">
    <property type="term" value="C:plasma membrane"/>
    <property type="evidence" value="ECO:0007669"/>
    <property type="project" value="UniProtKB-SubCell"/>
</dbReference>
<dbReference type="InterPro" id="IPR004358">
    <property type="entry name" value="Sig_transdc_His_kin-like_C"/>
</dbReference>
<dbReference type="InterPro" id="IPR005467">
    <property type="entry name" value="His_kinase_dom"/>
</dbReference>
<dbReference type="SUPFAM" id="SSF103190">
    <property type="entry name" value="Sensory domain-like"/>
    <property type="match status" value="1"/>
</dbReference>
<evidence type="ECO:0000256" key="5">
    <source>
        <dbReference type="ARBA" id="ARBA00022553"/>
    </source>
</evidence>
<keyword evidence="5" id="KW-0597">Phosphoprotein</keyword>
<keyword evidence="10" id="KW-0067">ATP-binding</keyword>
<keyword evidence="13" id="KW-0472">Membrane</keyword>
<keyword evidence="9 15" id="KW-0418">Kinase</keyword>
<dbReference type="Pfam" id="PF02518">
    <property type="entry name" value="HATPase_c"/>
    <property type="match status" value="1"/>
</dbReference>
<keyword evidence="6" id="KW-0808">Transferase</keyword>
<evidence type="ECO:0000256" key="11">
    <source>
        <dbReference type="ARBA" id="ARBA00022989"/>
    </source>
</evidence>
<dbReference type="STRING" id="146817.SAMN04488502_11649"/>
<proteinExistence type="predicted"/>
<evidence type="ECO:0000256" key="12">
    <source>
        <dbReference type="ARBA" id="ARBA00023012"/>
    </source>
</evidence>
<dbReference type="Proteomes" id="UP000214880">
    <property type="component" value="Unassembled WGS sequence"/>
</dbReference>
<evidence type="ECO:0000256" key="6">
    <source>
        <dbReference type="ARBA" id="ARBA00022679"/>
    </source>
</evidence>
<feature type="transmembrane region" description="Helical" evidence="13">
    <location>
        <begin position="281"/>
        <end position="299"/>
    </location>
</feature>
<dbReference type="Pfam" id="PF00512">
    <property type="entry name" value="HisKA"/>
    <property type="match status" value="1"/>
</dbReference>
<dbReference type="Gene3D" id="3.30.565.10">
    <property type="entry name" value="Histidine kinase-like ATPase, C-terminal domain"/>
    <property type="match status" value="1"/>
</dbReference>
<dbReference type="PANTHER" id="PTHR43065:SF10">
    <property type="entry name" value="PEROXIDE STRESS-ACTIVATED HISTIDINE KINASE MAK3"/>
    <property type="match status" value="1"/>
</dbReference>
<dbReference type="EC" id="2.7.13.3" evidence="3"/>
<sequence>MDVIKLIKVLTKDTWAKLAIVVAVLCLFAGMFKFLFEMKYQAIIAAKRSDLQVAANYLDVQLNYRLTALELLFANHKMLDMAPAQISEELKRVVQVMGFFNAVVFDVNGRFIAEAEPEKHVGKVYDVASFDKAANGSPAISKRIIYSDLNHAYVSLRVPVTASDGKVKGVLAAGLMLDKVGEILKYKAFQEPEYLFIMDNHANYIEHPLMEQIYPELGAFGKYRDFFFQDSAGELIDVDLVDGIEKLYIYTALEKADWRVVKAIPVSSIYYSVMRAMVPELLLLLLLLTVIGLAYHIVWQTQYYQGERENMRLERLKTVSLIAAGLAHEIRNPLTAIKGFVQLMARRPEQLVPSAHLDIMLTEIERIERLTNEFRMLARPPRALQYAPVDLLSVIKDVLLLSEQQAADRGISLSFQVVMADQSQFLWPILVDAKYAPEKYYRINGDEGQIKQVMLNLLRNAMEAIVDKGCIQITLGKSGDHVIIAVKDNGSGICREALAQIGTPFFTTKVTGTGLGLSVCYSIIQQHGGKIEINSVVDQGTIVSILLPEMK</sequence>
<evidence type="ECO:0000256" key="10">
    <source>
        <dbReference type="ARBA" id="ARBA00022840"/>
    </source>
</evidence>
<dbReference type="RefSeq" id="WP_173813089.1">
    <property type="nucleotide sequence ID" value="NZ_FNHB01000016.1"/>
</dbReference>
<dbReference type="SMART" id="SM00388">
    <property type="entry name" value="HisKA"/>
    <property type="match status" value="1"/>
</dbReference>
<name>A0A1H0A4P3_9FIRM</name>
<dbReference type="PANTHER" id="PTHR43065">
    <property type="entry name" value="SENSOR HISTIDINE KINASE"/>
    <property type="match status" value="1"/>
</dbReference>
<keyword evidence="4" id="KW-1003">Cell membrane</keyword>
<dbReference type="InterPro" id="IPR029151">
    <property type="entry name" value="Sensor-like_sf"/>
</dbReference>
<gene>
    <name evidence="15" type="ORF">SAMN04488502_11649</name>
</gene>
<dbReference type="SMART" id="SM00387">
    <property type="entry name" value="HATPase_c"/>
    <property type="match status" value="1"/>
</dbReference>
<evidence type="ECO:0000259" key="14">
    <source>
        <dbReference type="PROSITE" id="PS50109"/>
    </source>
</evidence>
<dbReference type="CDD" id="cd00082">
    <property type="entry name" value="HisKA"/>
    <property type="match status" value="1"/>
</dbReference>
<dbReference type="AlphaFoldDB" id="A0A1H0A4P3"/>
<organism evidence="15 16">
    <name type="scientific">Dendrosporobacter quercicolus</name>
    <dbReference type="NCBI Taxonomy" id="146817"/>
    <lineage>
        <taxon>Bacteria</taxon>
        <taxon>Bacillati</taxon>
        <taxon>Bacillota</taxon>
        <taxon>Negativicutes</taxon>
        <taxon>Selenomonadales</taxon>
        <taxon>Sporomusaceae</taxon>
        <taxon>Dendrosporobacter</taxon>
    </lineage>
</organism>
<dbReference type="PROSITE" id="PS50109">
    <property type="entry name" value="HIS_KIN"/>
    <property type="match status" value="1"/>
</dbReference>
<evidence type="ECO:0000313" key="15">
    <source>
        <dbReference type="EMBL" id="SDN28201.1"/>
    </source>
</evidence>
<dbReference type="SUPFAM" id="SSF55874">
    <property type="entry name" value="ATPase domain of HSP90 chaperone/DNA topoisomerase II/histidine kinase"/>
    <property type="match status" value="1"/>
</dbReference>
<accession>A0A1H0A4P3</accession>
<dbReference type="InterPro" id="IPR036097">
    <property type="entry name" value="HisK_dim/P_sf"/>
</dbReference>
<evidence type="ECO:0000256" key="1">
    <source>
        <dbReference type="ARBA" id="ARBA00000085"/>
    </source>
</evidence>
<evidence type="ECO:0000256" key="4">
    <source>
        <dbReference type="ARBA" id="ARBA00022475"/>
    </source>
</evidence>
<dbReference type="EMBL" id="FNHB01000016">
    <property type="protein sequence ID" value="SDN28201.1"/>
    <property type="molecule type" value="Genomic_DNA"/>
</dbReference>
<comment type="catalytic activity">
    <reaction evidence="1">
        <text>ATP + protein L-histidine = ADP + protein N-phospho-L-histidine.</text>
        <dbReference type="EC" id="2.7.13.3"/>
    </reaction>
</comment>
<evidence type="ECO:0000256" key="2">
    <source>
        <dbReference type="ARBA" id="ARBA00004651"/>
    </source>
</evidence>
<dbReference type="GO" id="GO:0005524">
    <property type="term" value="F:ATP binding"/>
    <property type="evidence" value="ECO:0007669"/>
    <property type="project" value="UniProtKB-KW"/>
</dbReference>
<dbReference type="GO" id="GO:0000155">
    <property type="term" value="F:phosphorelay sensor kinase activity"/>
    <property type="evidence" value="ECO:0007669"/>
    <property type="project" value="InterPro"/>
</dbReference>
<evidence type="ECO:0000256" key="13">
    <source>
        <dbReference type="SAM" id="Phobius"/>
    </source>
</evidence>
<dbReference type="PRINTS" id="PR00344">
    <property type="entry name" value="BCTRLSENSOR"/>
</dbReference>
<dbReference type="InterPro" id="IPR003661">
    <property type="entry name" value="HisK_dim/P_dom"/>
</dbReference>
<dbReference type="SUPFAM" id="SSF47384">
    <property type="entry name" value="Homodimeric domain of signal transducing histidine kinase"/>
    <property type="match status" value="1"/>
</dbReference>
<protein>
    <recommendedName>
        <fullName evidence="3">histidine kinase</fullName>
        <ecNumber evidence="3">2.7.13.3</ecNumber>
    </recommendedName>
</protein>
<dbReference type="InterPro" id="IPR003594">
    <property type="entry name" value="HATPase_dom"/>
</dbReference>
<keyword evidence="12" id="KW-0902">Two-component regulatory system</keyword>
<dbReference type="Gene3D" id="3.30.450.20">
    <property type="entry name" value="PAS domain"/>
    <property type="match status" value="2"/>
</dbReference>
<evidence type="ECO:0000256" key="3">
    <source>
        <dbReference type="ARBA" id="ARBA00012438"/>
    </source>
</evidence>
<feature type="domain" description="Histidine kinase" evidence="14">
    <location>
        <begin position="325"/>
        <end position="551"/>
    </location>
</feature>
<dbReference type="InterPro" id="IPR036890">
    <property type="entry name" value="HATPase_C_sf"/>
</dbReference>
<keyword evidence="8" id="KW-0547">Nucleotide-binding</keyword>
<keyword evidence="7 13" id="KW-0812">Transmembrane</keyword>
<evidence type="ECO:0000313" key="16">
    <source>
        <dbReference type="Proteomes" id="UP000214880"/>
    </source>
</evidence>
<evidence type="ECO:0000256" key="7">
    <source>
        <dbReference type="ARBA" id="ARBA00022692"/>
    </source>
</evidence>
<comment type="subcellular location">
    <subcellularLocation>
        <location evidence="2">Cell membrane</location>
        <topology evidence="2">Multi-pass membrane protein</topology>
    </subcellularLocation>
</comment>
<evidence type="ECO:0000256" key="8">
    <source>
        <dbReference type="ARBA" id="ARBA00022741"/>
    </source>
</evidence>
<keyword evidence="16" id="KW-1185">Reference proteome</keyword>
<dbReference type="Gene3D" id="1.10.287.130">
    <property type="match status" value="1"/>
</dbReference>